<name>A0AA97I2A1_9SPHN</name>
<gene>
    <name evidence="2" type="ORF">RB602_02355</name>
</gene>
<proteinExistence type="predicted"/>
<feature type="chain" id="PRO_5041656919" evidence="1">
    <location>
        <begin position="22"/>
        <end position="144"/>
    </location>
</feature>
<reference evidence="2 3" key="1">
    <citation type="submission" date="2023-10" db="EMBL/GenBank/DDBJ databases">
        <title>Complete genome sequence of a Sphingomonadaceae bacterium.</title>
        <authorList>
            <person name="Yan C."/>
        </authorList>
    </citation>
    <scope>NUCLEOTIDE SEQUENCE [LARGE SCALE GENOMIC DNA]</scope>
    <source>
        <strain evidence="2 3">SCSIO 66989</strain>
    </source>
</reference>
<protein>
    <submittedName>
        <fullName evidence="2">Uncharacterized protein</fullName>
    </submittedName>
</protein>
<dbReference type="EMBL" id="CP136594">
    <property type="protein sequence ID" value="WOE75575.1"/>
    <property type="molecule type" value="Genomic_DNA"/>
</dbReference>
<evidence type="ECO:0000313" key="2">
    <source>
        <dbReference type="EMBL" id="WOE75575.1"/>
    </source>
</evidence>
<dbReference type="Proteomes" id="UP001302429">
    <property type="component" value="Chromosome"/>
</dbReference>
<dbReference type="KEGG" id="acoa:RB602_02355"/>
<accession>A0AA97I2A1</accession>
<organism evidence="2 3">
    <name type="scientific">Alterisphingorhabdus coralli</name>
    <dbReference type="NCBI Taxonomy" id="3071408"/>
    <lineage>
        <taxon>Bacteria</taxon>
        <taxon>Pseudomonadati</taxon>
        <taxon>Pseudomonadota</taxon>
        <taxon>Alphaproteobacteria</taxon>
        <taxon>Sphingomonadales</taxon>
        <taxon>Sphingomonadaceae</taxon>
        <taxon>Alterisphingorhabdus (ex Yan et al. 2024)</taxon>
    </lineage>
</organism>
<keyword evidence="1" id="KW-0732">Signal</keyword>
<dbReference type="AlphaFoldDB" id="A0AA97I2A1"/>
<evidence type="ECO:0000256" key="1">
    <source>
        <dbReference type="SAM" id="SignalP"/>
    </source>
</evidence>
<keyword evidence="3" id="KW-1185">Reference proteome</keyword>
<dbReference type="RefSeq" id="WP_317082603.1">
    <property type="nucleotide sequence ID" value="NZ_CP136594.1"/>
</dbReference>
<feature type="signal peptide" evidence="1">
    <location>
        <begin position="1"/>
        <end position="21"/>
    </location>
</feature>
<evidence type="ECO:0000313" key="3">
    <source>
        <dbReference type="Proteomes" id="UP001302429"/>
    </source>
</evidence>
<sequence length="144" mass="15650">MLGSAKVSLSLALSGSAVLLAAATALHFPDIDLTEDQRALLERELEDRVADDPVQCIPAGRQLKRMTVISDDLILYEVGNTIYANTPAGGCPRLERNNTLVTLRPQQRLCKGDIAQVTDFGIRAGIAGCSFSEFIPYRSVEEDE</sequence>